<dbReference type="AlphaFoldDB" id="A0A9P5PWD4"/>
<organism evidence="2 3">
    <name type="scientific">Rhodocollybia butyracea</name>
    <dbReference type="NCBI Taxonomy" id="206335"/>
    <lineage>
        <taxon>Eukaryota</taxon>
        <taxon>Fungi</taxon>
        <taxon>Dikarya</taxon>
        <taxon>Basidiomycota</taxon>
        <taxon>Agaricomycotina</taxon>
        <taxon>Agaricomycetes</taxon>
        <taxon>Agaricomycetidae</taxon>
        <taxon>Agaricales</taxon>
        <taxon>Marasmiineae</taxon>
        <taxon>Omphalotaceae</taxon>
        <taxon>Rhodocollybia</taxon>
    </lineage>
</organism>
<accession>A0A9P5PWD4</accession>
<dbReference type="OrthoDB" id="3184250at2759"/>
<sequence>MVTDTKSVWAEDPFVATSAEEEEAEEEWRLSIIENLAKIHSPGGMESVSSFEIQQSRYSDFAFGIDCDIFKWTWETCFIGHKNSAEIISKHLVLPLISLNHLSFTVGNSVAEMSDSDLEKAIDKLGRGARRSIDTHIKNAVSKPRVTTSIRRTTAMFNSVPDLPPISSDNVSPQLRISSPPRLKASLAEKPPKIRSLSPSSPGPSTNPSKILVDSATESDEGDLHKKLSLPPPVADLPGKPLTPPLREESPAHVTSFSHLPPKSQSPAPPVQPKSRSTALASESDSSPPRPASKKKKVESSSSEDSEEERRKRVAKLKSGGAGGRGGVRQPRQRGGKRF</sequence>
<dbReference type="EMBL" id="JADNRY010000053">
    <property type="protein sequence ID" value="KAF9069230.1"/>
    <property type="molecule type" value="Genomic_DNA"/>
</dbReference>
<dbReference type="Proteomes" id="UP000772434">
    <property type="component" value="Unassembled WGS sequence"/>
</dbReference>
<evidence type="ECO:0000313" key="2">
    <source>
        <dbReference type="EMBL" id="KAF9069230.1"/>
    </source>
</evidence>
<comment type="caution">
    <text evidence="2">The sequence shown here is derived from an EMBL/GenBank/DDBJ whole genome shotgun (WGS) entry which is preliminary data.</text>
</comment>
<evidence type="ECO:0000313" key="3">
    <source>
        <dbReference type="Proteomes" id="UP000772434"/>
    </source>
</evidence>
<name>A0A9P5PWD4_9AGAR</name>
<feature type="region of interest" description="Disordered" evidence="1">
    <location>
        <begin position="158"/>
        <end position="339"/>
    </location>
</feature>
<feature type="compositionally biased region" description="Polar residues" evidence="1">
    <location>
        <begin position="167"/>
        <end position="177"/>
    </location>
</feature>
<feature type="compositionally biased region" description="Polar residues" evidence="1">
    <location>
        <begin position="253"/>
        <end position="266"/>
    </location>
</feature>
<protein>
    <submittedName>
        <fullName evidence="2">Uncharacterized protein</fullName>
    </submittedName>
</protein>
<proteinExistence type="predicted"/>
<keyword evidence="3" id="KW-1185">Reference proteome</keyword>
<gene>
    <name evidence="2" type="ORF">BDP27DRAFT_1363529</name>
</gene>
<evidence type="ECO:0000256" key="1">
    <source>
        <dbReference type="SAM" id="MobiDB-lite"/>
    </source>
</evidence>
<feature type="compositionally biased region" description="Low complexity" evidence="1">
    <location>
        <begin position="196"/>
        <end position="209"/>
    </location>
</feature>
<feature type="compositionally biased region" description="Polar residues" evidence="1">
    <location>
        <begin position="274"/>
        <end position="283"/>
    </location>
</feature>
<reference evidence="2" key="1">
    <citation type="submission" date="2020-11" db="EMBL/GenBank/DDBJ databases">
        <authorList>
            <consortium name="DOE Joint Genome Institute"/>
            <person name="Ahrendt S."/>
            <person name="Riley R."/>
            <person name="Andreopoulos W."/>
            <person name="Labutti K."/>
            <person name="Pangilinan J."/>
            <person name="Ruiz-Duenas F.J."/>
            <person name="Barrasa J.M."/>
            <person name="Sanchez-Garcia M."/>
            <person name="Camarero S."/>
            <person name="Miyauchi S."/>
            <person name="Serrano A."/>
            <person name="Linde D."/>
            <person name="Babiker R."/>
            <person name="Drula E."/>
            <person name="Ayuso-Fernandez I."/>
            <person name="Pacheco R."/>
            <person name="Padilla G."/>
            <person name="Ferreira P."/>
            <person name="Barriuso J."/>
            <person name="Kellner H."/>
            <person name="Castanera R."/>
            <person name="Alfaro M."/>
            <person name="Ramirez L."/>
            <person name="Pisabarro A.G."/>
            <person name="Kuo A."/>
            <person name="Tritt A."/>
            <person name="Lipzen A."/>
            <person name="He G."/>
            <person name="Yan M."/>
            <person name="Ng V."/>
            <person name="Cullen D."/>
            <person name="Martin F."/>
            <person name="Rosso M.-N."/>
            <person name="Henrissat B."/>
            <person name="Hibbett D."/>
            <person name="Martinez A.T."/>
            <person name="Grigoriev I.V."/>
        </authorList>
    </citation>
    <scope>NUCLEOTIDE SEQUENCE</scope>
    <source>
        <strain evidence="2">AH 40177</strain>
    </source>
</reference>